<evidence type="ECO:0000313" key="1">
    <source>
        <dbReference type="EMBL" id="ARP56706.1"/>
    </source>
</evidence>
<keyword evidence="2" id="KW-1185">Reference proteome</keyword>
<dbReference type="EMBL" id="CP021061">
    <property type="protein sequence ID" value="ARP56706.1"/>
    <property type="molecule type" value="Genomic_DNA"/>
</dbReference>
<dbReference type="Proteomes" id="UP000194143">
    <property type="component" value="Chromosome"/>
</dbReference>
<organism evidence="1 2">
    <name type="scientific">Bacillus thuringiensis</name>
    <dbReference type="NCBI Taxonomy" id="1428"/>
    <lineage>
        <taxon>Bacteria</taxon>
        <taxon>Bacillati</taxon>
        <taxon>Bacillota</taxon>
        <taxon>Bacilli</taxon>
        <taxon>Bacillales</taxon>
        <taxon>Bacillaceae</taxon>
        <taxon>Bacillus</taxon>
        <taxon>Bacillus cereus group</taxon>
    </lineage>
</organism>
<sequence length="67" mass="8096">MQKVDTFSHLFHIIYQYKKSWSKERRENMSERIYNKLVLYANILQKIGIINEKEKSEILHTIGKKAL</sequence>
<proteinExistence type="predicted"/>
<dbReference type="AlphaFoldDB" id="A0A1W6WJH8"/>
<protein>
    <submittedName>
        <fullName evidence="1">6-pyruvoyl tetrahydropterin synthase</fullName>
    </submittedName>
</protein>
<name>A0A1W6WJH8_BACTU</name>
<reference evidence="1 2" key="1">
    <citation type="submission" date="2017-04" db="EMBL/GenBank/DDBJ databases">
        <title>Complete Genome Sequence of Bacillus thuringiensis type Strain ATCC 10792.</title>
        <authorList>
            <person name="Oh D.-H."/>
            <person name="Park B.-J."/>
            <person name="Shuai W."/>
            <person name="Chelliah R."/>
        </authorList>
    </citation>
    <scope>NUCLEOTIDE SEQUENCE [LARGE SCALE GENOMIC DNA]</scope>
    <source>
        <strain evidence="1 2">ATCC 10792</strain>
    </source>
</reference>
<gene>
    <name evidence="1" type="ORF">CAB88_06260</name>
</gene>
<evidence type="ECO:0000313" key="2">
    <source>
        <dbReference type="Proteomes" id="UP000194143"/>
    </source>
</evidence>
<accession>A0A1W6WJH8</accession>